<proteinExistence type="predicted"/>
<reference evidence="1 2" key="1">
    <citation type="submission" date="2024-01" db="EMBL/GenBank/DDBJ databases">
        <title>A draft genome for a cacao thread blight-causing isolate of Paramarasmius palmivorus.</title>
        <authorList>
            <person name="Baruah I.K."/>
            <person name="Bukari Y."/>
            <person name="Amoako-Attah I."/>
            <person name="Meinhardt L.W."/>
            <person name="Bailey B.A."/>
            <person name="Cohen S.P."/>
        </authorList>
    </citation>
    <scope>NUCLEOTIDE SEQUENCE [LARGE SCALE GENOMIC DNA]</scope>
    <source>
        <strain evidence="1 2">GH-12</strain>
    </source>
</reference>
<protein>
    <submittedName>
        <fullName evidence="1">Uncharacterized protein</fullName>
    </submittedName>
</protein>
<gene>
    <name evidence="1" type="ORF">VNI00_000726</name>
</gene>
<evidence type="ECO:0000313" key="2">
    <source>
        <dbReference type="Proteomes" id="UP001383192"/>
    </source>
</evidence>
<dbReference type="Proteomes" id="UP001383192">
    <property type="component" value="Unassembled WGS sequence"/>
</dbReference>
<dbReference type="EMBL" id="JAYKXP010000002">
    <property type="protein sequence ID" value="KAK7060991.1"/>
    <property type="molecule type" value="Genomic_DNA"/>
</dbReference>
<dbReference type="AlphaFoldDB" id="A0AAW0E654"/>
<name>A0AAW0E654_9AGAR</name>
<accession>A0AAW0E654</accession>
<keyword evidence="2" id="KW-1185">Reference proteome</keyword>
<sequence>MLDRVRTEYDEFEEIKRGHIYKCKEVTTLVGIGTTEVWRDGSYVKPDVQKSVYVAKLYGAQGSTFTVVTYGGQDAQWAWQKDFVRLSQNLYIDAAQLFGLNRSKIPSLIFYDELVPICHFHRKEHFWSSICLAFIRVYSLPASHNRVSFCLLIQVQKRCRSNEIWFNTKAMCFCVGPEAEGPSLPPFRAATLMKMSSESDLLQDGASFRYLMLHGSQVDRDVLYAASKLRETEESFGWLHSDLDSFRGLYPLGRKHLSLALNSSVSYIKELTSEANDTIQNLRFDTIYSSTNGLIARCSQAFQDIHPYSSYSTCWLDGTFTAAVLVQGHLFSTMLIPITGSQLDTAKNIEIWGSPTLVEEESCVIVKPFELVWRGSVPGFRAPIGARNVMGGVQTPIDPLSPEVDLAVQRGQDQLQPIYLIVLPPRGVYTMSDLSCWADGKTHYWSYDKDGLSEIPDVECDRMRLPGRLDFQVQLASYTWPKYIYDAMRKWQTARGFDPNTTDFARHLDYQEFEVLQTPSREKNPRKSKRFWQVDEDADFSAFAL</sequence>
<comment type="caution">
    <text evidence="1">The sequence shown here is derived from an EMBL/GenBank/DDBJ whole genome shotgun (WGS) entry which is preliminary data.</text>
</comment>
<organism evidence="1 2">
    <name type="scientific">Paramarasmius palmivorus</name>
    <dbReference type="NCBI Taxonomy" id="297713"/>
    <lineage>
        <taxon>Eukaryota</taxon>
        <taxon>Fungi</taxon>
        <taxon>Dikarya</taxon>
        <taxon>Basidiomycota</taxon>
        <taxon>Agaricomycotina</taxon>
        <taxon>Agaricomycetes</taxon>
        <taxon>Agaricomycetidae</taxon>
        <taxon>Agaricales</taxon>
        <taxon>Marasmiineae</taxon>
        <taxon>Marasmiaceae</taxon>
        <taxon>Paramarasmius</taxon>
    </lineage>
</organism>
<evidence type="ECO:0000313" key="1">
    <source>
        <dbReference type="EMBL" id="KAK7060991.1"/>
    </source>
</evidence>